<dbReference type="InterPro" id="IPR050957">
    <property type="entry name" value="BMP_lipoprotein"/>
</dbReference>
<keyword evidence="10" id="KW-1185">Reference proteome</keyword>
<evidence type="ECO:0000256" key="3">
    <source>
        <dbReference type="ARBA" id="ARBA00022475"/>
    </source>
</evidence>
<protein>
    <submittedName>
        <fullName evidence="9">BMP family protein</fullName>
    </submittedName>
</protein>
<evidence type="ECO:0000256" key="2">
    <source>
        <dbReference type="ARBA" id="ARBA00008610"/>
    </source>
</evidence>
<dbReference type="SUPFAM" id="SSF53822">
    <property type="entry name" value="Periplasmic binding protein-like I"/>
    <property type="match status" value="1"/>
</dbReference>
<sequence>MRRVTKIAAAVLCGSLGVTALTACGSNSTSSGSAGGTSTSSAGSSAAAGGLKVGMAYDVGGRGDHSFNDSAAAGLDKAVKDFGVQTKELQATNGESDADRAAKLDQLAANGYNPIIAIGFNYAAAVGIEAKKYPNVKFAIVDDSSNNLSNVTNLVFTEEQSSYLVGVAAALKSKTGTVGFIGGVDVPLIHKFQAGFQAGVKSVKPNDKILVKYLTPAGNFAGFSSPNLGQAAAEGQLSQGADVIYAAAGSSGDGAIKAVHTHGNAWSIGVDSDQYNLPGLAAYKSTILTSALKNVDVAVYNYIKSIHDGSPLTGTQRFDLKSGGVGYSTSGGFVNDIKPQLDKATQDITSGKVTVPTS</sequence>
<keyword evidence="6" id="KW-0449">Lipoprotein</keyword>
<evidence type="ECO:0000256" key="7">
    <source>
        <dbReference type="SAM" id="SignalP"/>
    </source>
</evidence>
<organism evidence="9 10">
    <name type="scientific">Streptacidiphilus monticola</name>
    <dbReference type="NCBI Taxonomy" id="2161674"/>
    <lineage>
        <taxon>Bacteria</taxon>
        <taxon>Bacillati</taxon>
        <taxon>Actinomycetota</taxon>
        <taxon>Actinomycetes</taxon>
        <taxon>Kitasatosporales</taxon>
        <taxon>Streptomycetaceae</taxon>
        <taxon>Streptacidiphilus</taxon>
    </lineage>
</organism>
<keyword evidence="3" id="KW-1003">Cell membrane</keyword>
<keyword evidence="4 7" id="KW-0732">Signal</keyword>
<dbReference type="Pfam" id="PF02608">
    <property type="entry name" value="Bmp"/>
    <property type="match status" value="1"/>
</dbReference>
<gene>
    <name evidence="9" type="ORF">ACFP3V_19920</name>
</gene>
<dbReference type="InterPro" id="IPR003760">
    <property type="entry name" value="PnrA-like"/>
</dbReference>
<evidence type="ECO:0000256" key="5">
    <source>
        <dbReference type="ARBA" id="ARBA00023136"/>
    </source>
</evidence>
<dbReference type="CDD" id="cd06354">
    <property type="entry name" value="PBP1_PrnA-like"/>
    <property type="match status" value="1"/>
</dbReference>
<keyword evidence="5" id="KW-0472">Membrane</keyword>
<reference evidence="10" key="1">
    <citation type="journal article" date="2019" name="Int. J. Syst. Evol. Microbiol.">
        <title>The Global Catalogue of Microorganisms (GCM) 10K type strain sequencing project: providing services to taxonomists for standard genome sequencing and annotation.</title>
        <authorList>
            <consortium name="The Broad Institute Genomics Platform"/>
            <consortium name="The Broad Institute Genome Sequencing Center for Infectious Disease"/>
            <person name="Wu L."/>
            <person name="Ma J."/>
        </authorList>
    </citation>
    <scope>NUCLEOTIDE SEQUENCE [LARGE SCALE GENOMIC DNA]</scope>
    <source>
        <strain evidence="10">JCM 4816</strain>
    </source>
</reference>
<dbReference type="EMBL" id="JBHSQJ010000082">
    <property type="protein sequence ID" value="MFC5909473.1"/>
    <property type="molecule type" value="Genomic_DNA"/>
</dbReference>
<feature type="signal peptide" evidence="7">
    <location>
        <begin position="1"/>
        <end position="23"/>
    </location>
</feature>
<proteinExistence type="inferred from homology"/>
<evidence type="ECO:0000256" key="1">
    <source>
        <dbReference type="ARBA" id="ARBA00004193"/>
    </source>
</evidence>
<dbReference type="PANTHER" id="PTHR34296:SF2">
    <property type="entry name" value="ABC TRANSPORTER GUANOSINE-BINDING PROTEIN NUPN"/>
    <property type="match status" value="1"/>
</dbReference>
<evidence type="ECO:0000256" key="6">
    <source>
        <dbReference type="ARBA" id="ARBA00023288"/>
    </source>
</evidence>
<accession>A0ABW1G614</accession>
<evidence type="ECO:0000259" key="8">
    <source>
        <dbReference type="Pfam" id="PF02608"/>
    </source>
</evidence>
<evidence type="ECO:0000313" key="10">
    <source>
        <dbReference type="Proteomes" id="UP001596174"/>
    </source>
</evidence>
<comment type="subcellular location">
    <subcellularLocation>
        <location evidence="1">Cell membrane</location>
        <topology evidence="1">Lipid-anchor</topology>
    </subcellularLocation>
</comment>
<dbReference type="RefSeq" id="WP_380585291.1">
    <property type="nucleotide sequence ID" value="NZ_JBHSQJ010000082.1"/>
</dbReference>
<evidence type="ECO:0000313" key="9">
    <source>
        <dbReference type="EMBL" id="MFC5909473.1"/>
    </source>
</evidence>
<dbReference type="PANTHER" id="PTHR34296">
    <property type="entry name" value="TRANSCRIPTIONAL ACTIVATOR PROTEIN MED"/>
    <property type="match status" value="1"/>
</dbReference>
<name>A0ABW1G614_9ACTN</name>
<feature type="chain" id="PRO_5045496627" evidence="7">
    <location>
        <begin position="24"/>
        <end position="358"/>
    </location>
</feature>
<dbReference type="Proteomes" id="UP001596174">
    <property type="component" value="Unassembled WGS sequence"/>
</dbReference>
<dbReference type="Gene3D" id="3.40.50.2300">
    <property type="match status" value="2"/>
</dbReference>
<comment type="caution">
    <text evidence="9">The sequence shown here is derived from an EMBL/GenBank/DDBJ whole genome shotgun (WGS) entry which is preliminary data.</text>
</comment>
<dbReference type="PROSITE" id="PS51257">
    <property type="entry name" value="PROKAR_LIPOPROTEIN"/>
    <property type="match status" value="1"/>
</dbReference>
<evidence type="ECO:0000256" key="4">
    <source>
        <dbReference type="ARBA" id="ARBA00022729"/>
    </source>
</evidence>
<feature type="domain" description="ABC transporter substrate-binding protein PnrA-like" evidence="8">
    <location>
        <begin position="53"/>
        <end position="357"/>
    </location>
</feature>
<dbReference type="InterPro" id="IPR028082">
    <property type="entry name" value="Peripla_BP_I"/>
</dbReference>
<comment type="similarity">
    <text evidence="2">Belongs to the BMP lipoprotein family.</text>
</comment>